<dbReference type="Pfam" id="PF12708">
    <property type="entry name" value="Pect-lyase_RHGA_epim"/>
    <property type="match status" value="1"/>
</dbReference>
<protein>
    <submittedName>
        <fullName evidence="3">Glycosyl hydrolase family 28-related protein</fullName>
    </submittedName>
</protein>
<gene>
    <name evidence="3" type="ORF">P4T90_01570</name>
</gene>
<feature type="transmembrane region" description="Helical" evidence="1">
    <location>
        <begin position="6"/>
        <end position="23"/>
    </location>
</feature>
<evidence type="ECO:0000313" key="3">
    <source>
        <dbReference type="EMBL" id="MED1201773.1"/>
    </source>
</evidence>
<keyword evidence="1" id="KW-0472">Membrane</keyword>
<sequence length="401" mass="43495">MNRRKFILNFILWILAFFFGFTFKKEDDIFNFKKNYSNLEDINAQSTENIQYPILDTETGVTSKNYPYGDVRRYGAVGDASKDDTQAFLNAISSTPSRGGKVFVPKAEYKITGTITLKSGVLLELDSQAEIWVDGDFHGIQLALNSRVNGGVITTSLSNYSHALIYIPSTIYAGVSYHVTGIRDMSIYGNGSGIGIFLDASSNSGYLDSVTFDNVAVAKIGTGIKLYTPLGSSAWTNGNQFTNISIQACKTDIDLENCGGNIFTGLQIQPSSGIEQVGINLVNSHLNQFLGQLWDPQNYPSGSAIKCDTTSQENFFSVGLDRFNANTITDNSTGGNVFISQTGIATNWLALTNTSSLPTATSQFRGRLAVVFGNGSTTADIVYICLESATGTYSWKQLISG</sequence>
<evidence type="ECO:0000313" key="4">
    <source>
        <dbReference type="Proteomes" id="UP001341444"/>
    </source>
</evidence>
<dbReference type="InterPro" id="IPR024535">
    <property type="entry name" value="RHGA/B-epi-like_pectate_lyase"/>
</dbReference>
<organism evidence="3 4">
    <name type="scientific">Heyndrickxia acidicola</name>
    <dbReference type="NCBI Taxonomy" id="209389"/>
    <lineage>
        <taxon>Bacteria</taxon>
        <taxon>Bacillati</taxon>
        <taxon>Bacillota</taxon>
        <taxon>Bacilli</taxon>
        <taxon>Bacillales</taxon>
        <taxon>Bacillaceae</taxon>
        <taxon>Heyndrickxia</taxon>
    </lineage>
</organism>
<comment type="caution">
    <text evidence="3">The sequence shown here is derived from an EMBL/GenBank/DDBJ whole genome shotgun (WGS) entry which is preliminary data.</text>
</comment>
<keyword evidence="1" id="KW-0812">Transmembrane</keyword>
<feature type="domain" description="Rhamnogalacturonase A/B/Epimerase-like pectate lyase" evidence="2">
    <location>
        <begin position="71"/>
        <end position="267"/>
    </location>
</feature>
<keyword evidence="3" id="KW-0378">Hydrolase</keyword>
<dbReference type="Proteomes" id="UP001341444">
    <property type="component" value="Unassembled WGS sequence"/>
</dbReference>
<dbReference type="RefSeq" id="WP_066268388.1">
    <property type="nucleotide sequence ID" value="NZ_JARMAB010000003.1"/>
</dbReference>
<dbReference type="InterPro" id="IPR012334">
    <property type="entry name" value="Pectin_lyas_fold"/>
</dbReference>
<keyword evidence="4" id="KW-1185">Reference proteome</keyword>
<evidence type="ECO:0000256" key="1">
    <source>
        <dbReference type="SAM" id="Phobius"/>
    </source>
</evidence>
<dbReference type="SUPFAM" id="SSF51126">
    <property type="entry name" value="Pectin lyase-like"/>
    <property type="match status" value="1"/>
</dbReference>
<dbReference type="InterPro" id="IPR011050">
    <property type="entry name" value="Pectin_lyase_fold/virulence"/>
</dbReference>
<dbReference type="GO" id="GO:0016787">
    <property type="term" value="F:hydrolase activity"/>
    <property type="evidence" value="ECO:0007669"/>
    <property type="project" value="UniProtKB-KW"/>
</dbReference>
<name>A0ABU6MAS6_9BACI</name>
<keyword evidence="1" id="KW-1133">Transmembrane helix</keyword>
<reference evidence="3 4" key="1">
    <citation type="submission" date="2023-03" db="EMBL/GenBank/DDBJ databases">
        <title>Bacillus Genome Sequencing.</title>
        <authorList>
            <person name="Dunlap C."/>
        </authorList>
    </citation>
    <scope>NUCLEOTIDE SEQUENCE [LARGE SCALE GENOMIC DNA]</scope>
    <source>
        <strain evidence="3 4">B-23453</strain>
    </source>
</reference>
<dbReference type="EMBL" id="JARMAB010000003">
    <property type="protein sequence ID" value="MED1201773.1"/>
    <property type="molecule type" value="Genomic_DNA"/>
</dbReference>
<evidence type="ECO:0000259" key="2">
    <source>
        <dbReference type="Pfam" id="PF12708"/>
    </source>
</evidence>
<dbReference type="Gene3D" id="2.160.20.10">
    <property type="entry name" value="Single-stranded right-handed beta-helix, Pectin lyase-like"/>
    <property type="match status" value="1"/>
</dbReference>
<accession>A0ABU6MAS6</accession>
<proteinExistence type="predicted"/>